<evidence type="ECO:0000313" key="2">
    <source>
        <dbReference type="EMBL" id="CAK0800902.1"/>
    </source>
</evidence>
<comment type="caution">
    <text evidence="2">The sequence shown here is derived from an EMBL/GenBank/DDBJ whole genome shotgun (WGS) entry which is preliminary data.</text>
</comment>
<accession>A0ABN9Q900</accession>
<sequence>MCSAPRGFLGFALGPFGGASGAAPGALRAPHVGEGVSTQIPETRADLRKFMFVPLFIILLDDDCGNSSSGTGDGQGGNRMPSGGHSLSGGLREPVAHIERGTSLTCARIGSNPGVGIVDLLVWHAP</sequence>
<keyword evidence="3" id="KW-1185">Reference proteome</keyword>
<evidence type="ECO:0000256" key="1">
    <source>
        <dbReference type="SAM" id="MobiDB-lite"/>
    </source>
</evidence>
<reference evidence="2" key="1">
    <citation type="submission" date="2023-10" db="EMBL/GenBank/DDBJ databases">
        <authorList>
            <person name="Chen Y."/>
            <person name="Shah S."/>
            <person name="Dougan E. K."/>
            <person name="Thang M."/>
            <person name="Chan C."/>
        </authorList>
    </citation>
    <scope>NUCLEOTIDE SEQUENCE [LARGE SCALE GENOMIC DNA]</scope>
</reference>
<proteinExistence type="predicted"/>
<evidence type="ECO:0000313" key="3">
    <source>
        <dbReference type="Proteomes" id="UP001189429"/>
    </source>
</evidence>
<organism evidence="2 3">
    <name type="scientific">Prorocentrum cordatum</name>
    <dbReference type="NCBI Taxonomy" id="2364126"/>
    <lineage>
        <taxon>Eukaryota</taxon>
        <taxon>Sar</taxon>
        <taxon>Alveolata</taxon>
        <taxon>Dinophyceae</taxon>
        <taxon>Prorocentrales</taxon>
        <taxon>Prorocentraceae</taxon>
        <taxon>Prorocentrum</taxon>
    </lineage>
</organism>
<dbReference type="EMBL" id="CAUYUJ010002464">
    <property type="protein sequence ID" value="CAK0800902.1"/>
    <property type="molecule type" value="Genomic_DNA"/>
</dbReference>
<name>A0ABN9Q900_9DINO</name>
<evidence type="ECO:0008006" key="4">
    <source>
        <dbReference type="Google" id="ProtNLM"/>
    </source>
</evidence>
<gene>
    <name evidence="2" type="ORF">PCOR1329_LOCUS8931</name>
</gene>
<protein>
    <recommendedName>
        <fullName evidence="4">Secreted protein</fullName>
    </recommendedName>
</protein>
<dbReference type="Proteomes" id="UP001189429">
    <property type="component" value="Unassembled WGS sequence"/>
</dbReference>
<feature type="region of interest" description="Disordered" evidence="1">
    <location>
        <begin position="67"/>
        <end position="91"/>
    </location>
</feature>